<sequence>MHVGNEIEGVLDHIENDHGIGLLHAFYLQNALHRYRELVPVRACYPRDGIALTGHIEHPDDLRKFPDGLLDIQNVALRVYLDYPHELEAHAHVVHFRPVAFDYPLGFQILHPLDQGGRMYAQLLRQLPVGTLTGNAHELDYAPVCLIEIPDVGHITFPGAPHRFYRIFIKSYN</sequence>
<protein>
    <submittedName>
        <fullName evidence="1">Uncharacterized protein</fullName>
    </submittedName>
</protein>
<reference evidence="1" key="1">
    <citation type="submission" date="2019-08" db="EMBL/GenBank/DDBJ databases">
        <authorList>
            <person name="Kucharzyk K."/>
            <person name="Murdoch R.W."/>
            <person name="Higgins S."/>
            <person name="Loffler F."/>
        </authorList>
    </citation>
    <scope>NUCLEOTIDE SEQUENCE</scope>
</reference>
<accession>A0A645C3Y5</accession>
<proteinExistence type="predicted"/>
<evidence type="ECO:0000313" key="1">
    <source>
        <dbReference type="EMBL" id="MPM72516.1"/>
    </source>
</evidence>
<name>A0A645C3Y5_9ZZZZ</name>
<comment type="caution">
    <text evidence="1">The sequence shown here is derived from an EMBL/GenBank/DDBJ whole genome shotgun (WGS) entry which is preliminary data.</text>
</comment>
<dbReference type="EMBL" id="VSSQ01024791">
    <property type="protein sequence ID" value="MPM72516.1"/>
    <property type="molecule type" value="Genomic_DNA"/>
</dbReference>
<organism evidence="1">
    <name type="scientific">bioreactor metagenome</name>
    <dbReference type="NCBI Taxonomy" id="1076179"/>
    <lineage>
        <taxon>unclassified sequences</taxon>
        <taxon>metagenomes</taxon>
        <taxon>ecological metagenomes</taxon>
    </lineage>
</organism>
<gene>
    <name evidence="1" type="ORF">SDC9_119492</name>
</gene>
<dbReference type="AlphaFoldDB" id="A0A645C3Y5"/>